<comment type="caution">
    <text evidence="1">The sequence shown here is derived from an EMBL/GenBank/DDBJ whole genome shotgun (WGS) entry which is preliminary data.</text>
</comment>
<sequence length="110" mass="12739">MGRQCYWFTSDKNCPFNWWCKFIHDLGIVDKNPANVNRHPFIVVDDGGVVHCAWARGTGETNQDPHPWIGYNRSYDRGVTFLSSDIIINDDFTEVYRGNLSPIMQKIVIF</sequence>
<protein>
    <submittedName>
        <fullName evidence="1">Uncharacterized protein</fullName>
    </submittedName>
</protein>
<dbReference type="AlphaFoldDB" id="A0A7C4TGV6"/>
<accession>A0A7C4TGV6</accession>
<dbReference type="EMBL" id="DTGZ01000002">
    <property type="protein sequence ID" value="HGV96689.1"/>
    <property type="molecule type" value="Genomic_DNA"/>
</dbReference>
<evidence type="ECO:0000313" key="1">
    <source>
        <dbReference type="EMBL" id="HGV96689.1"/>
    </source>
</evidence>
<proteinExistence type="predicted"/>
<name>A0A7C4TGV6_UNCW3</name>
<organism evidence="1">
    <name type="scientific">candidate division WOR-3 bacterium</name>
    <dbReference type="NCBI Taxonomy" id="2052148"/>
    <lineage>
        <taxon>Bacteria</taxon>
        <taxon>Bacteria division WOR-3</taxon>
    </lineage>
</organism>
<gene>
    <name evidence="1" type="ORF">ENV60_00095</name>
</gene>
<dbReference type="SUPFAM" id="SSF50939">
    <property type="entry name" value="Sialidases"/>
    <property type="match status" value="1"/>
</dbReference>
<dbReference type="InterPro" id="IPR036278">
    <property type="entry name" value="Sialidase_sf"/>
</dbReference>
<reference evidence="1" key="1">
    <citation type="journal article" date="2020" name="mSystems">
        <title>Genome- and Community-Level Interaction Insights into Carbon Utilization and Element Cycling Functions of Hydrothermarchaeota in Hydrothermal Sediment.</title>
        <authorList>
            <person name="Zhou Z."/>
            <person name="Liu Y."/>
            <person name="Xu W."/>
            <person name="Pan J."/>
            <person name="Luo Z.H."/>
            <person name="Li M."/>
        </authorList>
    </citation>
    <scope>NUCLEOTIDE SEQUENCE [LARGE SCALE GENOMIC DNA]</scope>
    <source>
        <strain evidence="1">SpSt-774</strain>
    </source>
</reference>